<dbReference type="InterPro" id="IPR051670">
    <property type="entry name" value="TNF_chemokine_rcpt-like"/>
</dbReference>
<comment type="caution">
    <text evidence="5">Lacks conserved residue(s) required for the propagation of feature annotation.</text>
</comment>
<dbReference type="Proteomes" id="UP000694425">
    <property type="component" value="Unplaced"/>
</dbReference>
<evidence type="ECO:0000256" key="5">
    <source>
        <dbReference type="PROSITE-ProRule" id="PRU00206"/>
    </source>
</evidence>
<dbReference type="PROSITE" id="PS50050">
    <property type="entry name" value="TNFR_NGFR_2"/>
    <property type="match status" value="1"/>
</dbReference>
<dbReference type="GO" id="GO:0048714">
    <property type="term" value="P:positive regulation of oligodendrocyte differentiation"/>
    <property type="evidence" value="ECO:0007669"/>
    <property type="project" value="TreeGrafter"/>
</dbReference>
<evidence type="ECO:0000259" key="6">
    <source>
        <dbReference type="PROSITE" id="PS50050"/>
    </source>
</evidence>
<sequence>DLRAVAWGGLSRGGCLMAVLPFPLQVSSLPYAPGPGSTCRHREYFNKRAQMCCSKCAPGFHVRSFCTNTSDTVCARCEDSTYTQLWNWVPECLSCNSRCSAGEWASGQEVRNCPRGPGWTSLFLLARALPWDHPWLFPASVAEEGRDRAWERVPDEPEQCVL</sequence>
<dbReference type="GO" id="GO:0008630">
    <property type="term" value="P:intrinsic apoptotic signaling pathway in response to DNA damage"/>
    <property type="evidence" value="ECO:0007669"/>
    <property type="project" value="TreeGrafter"/>
</dbReference>
<evidence type="ECO:0000256" key="2">
    <source>
        <dbReference type="ARBA" id="ARBA00022737"/>
    </source>
</evidence>
<keyword evidence="4" id="KW-0325">Glycoprotein</keyword>
<dbReference type="GO" id="GO:0043120">
    <property type="term" value="F:tumor necrosis factor binding"/>
    <property type="evidence" value="ECO:0007669"/>
    <property type="project" value="TreeGrafter"/>
</dbReference>
<proteinExistence type="predicted"/>
<dbReference type="GO" id="GO:0002724">
    <property type="term" value="P:regulation of T cell cytokine production"/>
    <property type="evidence" value="ECO:0007669"/>
    <property type="project" value="TreeGrafter"/>
</dbReference>
<evidence type="ECO:0000256" key="3">
    <source>
        <dbReference type="ARBA" id="ARBA00023157"/>
    </source>
</evidence>
<dbReference type="PANTHER" id="PTHR47386">
    <property type="entry name" value="TUMOR NECROSIS FACTOR RECEPTOR SUPERFAMILY MEMBER 1B"/>
    <property type="match status" value="1"/>
</dbReference>
<dbReference type="SMART" id="SM00208">
    <property type="entry name" value="TNFR"/>
    <property type="match status" value="2"/>
</dbReference>
<evidence type="ECO:0000256" key="4">
    <source>
        <dbReference type="ARBA" id="ARBA00023180"/>
    </source>
</evidence>
<dbReference type="PROSITE" id="PS00652">
    <property type="entry name" value="TNFR_NGFR_1"/>
    <property type="match status" value="1"/>
</dbReference>
<evidence type="ECO:0000313" key="7">
    <source>
        <dbReference type="Ensembl" id="ENSNVIP00000013579.1"/>
    </source>
</evidence>
<dbReference type="GO" id="GO:0097191">
    <property type="term" value="P:extrinsic apoptotic signaling pathway"/>
    <property type="evidence" value="ECO:0007669"/>
    <property type="project" value="TreeGrafter"/>
</dbReference>
<organism evidence="7 8">
    <name type="scientific">Neovison vison</name>
    <name type="common">American mink</name>
    <name type="synonym">Mustela vison</name>
    <dbReference type="NCBI Taxonomy" id="452646"/>
    <lineage>
        <taxon>Eukaryota</taxon>
        <taxon>Metazoa</taxon>
        <taxon>Chordata</taxon>
        <taxon>Craniata</taxon>
        <taxon>Vertebrata</taxon>
        <taxon>Euteleostomi</taxon>
        <taxon>Mammalia</taxon>
        <taxon>Eutheria</taxon>
        <taxon>Laurasiatheria</taxon>
        <taxon>Carnivora</taxon>
        <taxon>Caniformia</taxon>
        <taxon>Musteloidea</taxon>
        <taxon>Mustelidae</taxon>
        <taxon>Mustelinae</taxon>
        <taxon>Neogale</taxon>
    </lineage>
</organism>
<dbReference type="GO" id="GO:0042129">
    <property type="term" value="P:regulation of T cell proliferation"/>
    <property type="evidence" value="ECO:0007669"/>
    <property type="project" value="TreeGrafter"/>
</dbReference>
<feature type="domain" description="TNFR-Cys" evidence="6">
    <location>
        <begin position="38"/>
        <end position="74"/>
    </location>
</feature>
<protein>
    <recommendedName>
        <fullName evidence="6">TNFR-Cys domain-containing protein</fullName>
    </recommendedName>
</protein>
<dbReference type="SUPFAM" id="SSF57586">
    <property type="entry name" value="TNF receptor-like"/>
    <property type="match status" value="1"/>
</dbReference>
<dbReference type="GO" id="GO:0150079">
    <property type="term" value="P:negative regulation of neuroinflammatory response"/>
    <property type="evidence" value="ECO:0007669"/>
    <property type="project" value="TreeGrafter"/>
</dbReference>
<dbReference type="AlphaFoldDB" id="A0A8C7EPE4"/>
<keyword evidence="3 5" id="KW-1015">Disulfide bond</keyword>
<accession>A0A8C7EPE4</accession>
<feature type="repeat" description="TNFR-Cys" evidence="5">
    <location>
        <begin position="38"/>
        <end position="74"/>
    </location>
</feature>
<feature type="disulfide bond" evidence="5">
    <location>
        <begin position="53"/>
        <end position="66"/>
    </location>
</feature>
<reference evidence="7" key="1">
    <citation type="submission" date="2025-08" db="UniProtKB">
        <authorList>
            <consortium name="Ensembl"/>
        </authorList>
    </citation>
    <scope>IDENTIFICATION</scope>
</reference>
<dbReference type="Gene3D" id="2.10.50.10">
    <property type="entry name" value="Tumor Necrosis Factor Receptor, subunit A, domain 2"/>
    <property type="match status" value="1"/>
</dbReference>
<dbReference type="GO" id="GO:0031643">
    <property type="term" value="P:positive regulation of myelination"/>
    <property type="evidence" value="ECO:0007669"/>
    <property type="project" value="TreeGrafter"/>
</dbReference>
<dbReference type="Pfam" id="PF00020">
    <property type="entry name" value="TNFR_c6"/>
    <property type="match status" value="1"/>
</dbReference>
<dbReference type="InterPro" id="IPR001368">
    <property type="entry name" value="TNFR/NGFR_Cys_rich_reg"/>
</dbReference>
<keyword evidence="8" id="KW-1185">Reference proteome</keyword>
<evidence type="ECO:0000256" key="1">
    <source>
        <dbReference type="ARBA" id="ARBA00022729"/>
    </source>
</evidence>
<dbReference type="Ensembl" id="ENSNVIT00000015867.1">
    <property type="protein sequence ID" value="ENSNVIP00000013579.1"/>
    <property type="gene ID" value="ENSNVIG00000010689.1"/>
</dbReference>
<dbReference type="GO" id="GO:0051044">
    <property type="term" value="P:positive regulation of membrane protein ectodomain proteolysis"/>
    <property type="evidence" value="ECO:0007669"/>
    <property type="project" value="TreeGrafter"/>
</dbReference>
<dbReference type="GeneTree" id="ENSGT00940000161800"/>
<feature type="disulfide bond" evidence="5">
    <location>
        <begin position="56"/>
        <end position="74"/>
    </location>
</feature>
<keyword evidence="2" id="KW-0677">Repeat</keyword>
<evidence type="ECO:0000313" key="8">
    <source>
        <dbReference type="Proteomes" id="UP000694425"/>
    </source>
</evidence>
<reference evidence="7" key="2">
    <citation type="submission" date="2025-09" db="UniProtKB">
        <authorList>
            <consortium name="Ensembl"/>
        </authorList>
    </citation>
    <scope>IDENTIFICATION</scope>
</reference>
<dbReference type="GO" id="GO:0005031">
    <property type="term" value="F:tumor necrosis factor receptor activity"/>
    <property type="evidence" value="ECO:0007669"/>
    <property type="project" value="TreeGrafter"/>
</dbReference>
<keyword evidence="1" id="KW-0732">Signal</keyword>
<dbReference type="PANTHER" id="PTHR47386:SF1">
    <property type="entry name" value="TUMOR NECROSIS FACTOR RECEPTOR SUPERFAMILY MEMBER 1B"/>
    <property type="match status" value="1"/>
</dbReference>
<name>A0A8C7EPE4_NEOVI</name>